<dbReference type="InterPro" id="IPR051907">
    <property type="entry name" value="DoxX-like_oxidoreductase"/>
</dbReference>
<evidence type="ECO:0000313" key="9">
    <source>
        <dbReference type="Proteomes" id="UP000002287"/>
    </source>
</evidence>
<sequence>MNPAQSAPAPAPAPAPARMAVDLGLLFLRVSASLLLLVVHGLPKLVHYTAEAAAIEDPFHLGRTLSILFAIFAEVVCPIFMIVGLWPRLAALPVMIITVVALVFVHPDWSLRDGQFAWMLLILFGTIAIAGAGRYALPRIPLRRA</sequence>
<evidence type="ECO:0000256" key="7">
    <source>
        <dbReference type="SAM" id="Phobius"/>
    </source>
</evidence>
<dbReference type="InterPro" id="IPR032808">
    <property type="entry name" value="DoxX"/>
</dbReference>
<dbReference type="PANTHER" id="PTHR33452:SF1">
    <property type="entry name" value="INNER MEMBRANE PROTEIN YPHA-RELATED"/>
    <property type="match status" value="1"/>
</dbReference>
<dbReference type="AlphaFoldDB" id="A4JSL5"/>
<feature type="transmembrane region" description="Helical" evidence="7">
    <location>
        <begin position="20"/>
        <end position="42"/>
    </location>
</feature>
<comment type="subcellular location">
    <subcellularLocation>
        <location evidence="1">Cell membrane</location>
        <topology evidence="1">Multi-pass membrane protein</topology>
    </subcellularLocation>
</comment>
<feature type="transmembrane region" description="Helical" evidence="7">
    <location>
        <begin position="62"/>
        <end position="83"/>
    </location>
</feature>
<proteinExistence type="inferred from homology"/>
<gene>
    <name evidence="8" type="ordered locus">Bcep1808_6370</name>
</gene>
<feature type="transmembrane region" description="Helical" evidence="7">
    <location>
        <begin position="90"/>
        <end position="109"/>
    </location>
</feature>
<keyword evidence="6 7" id="KW-0472">Membrane</keyword>
<keyword evidence="5 7" id="KW-1133">Transmembrane helix</keyword>
<organism evidence="8 9">
    <name type="scientific">Burkholderia vietnamiensis (strain G4 / LMG 22486)</name>
    <name type="common">Burkholderia cepacia (strain R1808)</name>
    <dbReference type="NCBI Taxonomy" id="269482"/>
    <lineage>
        <taxon>Bacteria</taxon>
        <taxon>Pseudomonadati</taxon>
        <taxon>Pseudomonadota</taxon>
        <taxon>Betaproteobacteria</taxon>
        <taxon>Burkholderiales</taxon>
        <taxon>Burkholderiaceae</taxon>
        <taxon>Burkholderia</taxon>
        <taxon>Burkholderia cepacia complex</taxon>
    </lineage>
</organism>
<reference evidence="9" key="1">
    <citation type="submission" date="2007-03" db="EMBL/GenBank/DDBJ databases">
        <title>Complete sequence of chromosome 3 of Burkholderia vietnamiensis G4.</title>
        <authorList>
            <consortium name="US DOE Joint Genome Institute"/>
            <person name="Copeland A."/>
            <person name="Lucas S."/>
            <person name="Lapidus A."/>
            <person name="Barry K."/>
            <person name="Detter J.C."/>
            <person name="Glavina del Rio T."/>
            <person name="Hammon N."/>
            <person name="Israni S."/>
            <person name="Dalin E."/>
            <person name="Tice H."/>
            <person name="Pitluck S."/>
            <person name="Chain P."/>
            <person name="Malfatti S."/>
            <person name="Shin M."/>
            <person name="Vergez L."/>
            <person name="Schmutz J."/>
            <person name="Larimer F."/>
            <person name="Land M."/>
            <person name="Hauser L."/>
            <person name="Kyrpides N."/>
            <person name="Tiedje J."/>
            <person name="Richardson P."/>
        </authorList>
    </citation>
    <scope>NUCLEOTIDE SEQUENCE [LARGE SCALE GENOMIC DNA]</scope>
    <source>
        <strain evidence="9">G4 / LMG 22486</strain>
    </source>
</reference>
<keyword evidence="4 7" id="KW-0812">Transmembrane</keyword>
<keyword evidence="3" id="KW-1003">Cell membrane</keyword>
<protein>
    <submittedName>
        <fullName evidence="8">DoxX family protein</fullName>
    </submittedName>
</protein>
<feature type="transmembrane region" description="Helical" evidence="7">
    <location>
        <begin position="115"/>
        <end position="137"/>
    </location>
</feature>
<name>A4JSL5_BURVG</name>
<dbReference type="eggNOG" id="COG2259">
    <property type="taxonomic scope" value="Bacteria"/>
</dbReference>
<evidence type="ECO:0000313" key="8">
    <source>
        <dbReference type="EMBL" id="ABO59268.1"/>
    </source>
</evidence>
<dbReference type="HOGENOM" id="CLU_058421_6_5_4"/>
<evidence type="ECO:0000256" key="2">
    <source>
        <dbReference type="ARBA" id="ARBA00006679"/>
    </source>
</evidence>
<evidence type="ECO:0000256" key="5">
    <source>
        <dbReference type="ARBA" id="ARBA00022989"/>
    </source>
</evidence>
<dbReference type="EMBL" id="CP000616">
    <property type="protein sequence ID" value="ABO59268.1"/>
    <property type="molecule type" value="Genomic_DNA"/>
</dbReference>
<comment type="similarity">
    <text evidence="2">Belongs to the DoxX family.</text>
</comment>
<evidence type="ECO:0000256" key="3">
    <source>
        <dbReference type="ARBA" id="ARBA00022475"/>
    </source>
</evidence>
<dbReference type="PANTHER" id="PTHR33452">
    <property type="entry name" value="OXIDOREDUCTASE CATD-RELATED"/>
    <property type="match status" value="1"/>
</dbReference>
<dbReference type="KEGG" id="bvi:Bcep1808_6370"/>
<evidence type="ECO:0000256" key="6">
    <source>
        <dbReference type="ARBA" id="ARBA00023136"/>
    </source>
</evidence>
<accession>A4JSL5</accession>
<dbReference type="Pfam" id="PF07681">
    <property type="entry name" value="DoxX"/>
    <property type="match status" value="1"/>
</dbReference>
<evidence type="ECO:0000256" key="1">
    <source>
        <dbReference type="ARBA" id="ARBA00004651"/>
    </source>
</evidence>
<dbReference type="Proteomes" id="UP000002287">
    <property type="component" value="Chromosome 3"/>
</dbReference>
<dbReference type="GO" id="GO:0005886">
    <property type="term" value="C:plasma membrane"/>
    <property type="evidence" value="ECO:0007669"/>
    <property type="project" value="UniProtKB-SubCell"/>
</dbReference>
<evidence type="ECO:0000256" key="4">
    <source>
        <dbReference type="ARBA" id="ARBA00022692"/>
    </source>
</evidence>